<proteinExistence type="predicted"/>
<evidence type="ECO:0000256" key="1">
    <source>
        <dbReference type="SAM" id="MobiDB-lite"/>
    </source>
</evidence>
<evidence type="ECO:0000313" key="3">
    <source>
        <dbReference type="Proteomes" id="UP001066276"/>
    </source>
</evidence>
<dbReference type="EMBL" id="JANPWB010000007">
    <property type="protein sequence ID" value="KAJ1171647.1"/>
    <property type="molecule type" value="Genomic_DNA"/>
</dbReference>
<reference evidence="2" key="1">
    <citation type="journal article" date="2022" name="bioRxiv">
        <title>Sequencing and chromosome-scale assembly of the giantPleurodeles waltlgenome.</title>
        <authorList>
            <person name="Brown T."/>
            <person name="Elewa A."/>
            <person name="Iarovenko S."/>
            <person name="Subramanian E."/>
            <person name="Araus A.J."/>
            <person name="Petzold A."/>
            <person name="Susuki M."/>
            <person name="Suzuki K.-i.T."/>
            <person name="Hayashi T."/>
            <person name="Toyoda A."/>
            <person name="Oliveira C."/>
            <person name="Osipova E."/>
            <person name="Leigh N.D."/>
            <person name="Simon A."/>
            <person name="Yun M.H."/>
        </authorList>
    </citation>
    <scope>NUCLEOTIDE SEQUENCE</scope>
    <source>
        <strain evidence="2">20211129_DDA</strain>
        <tissue evidence="2">Liver</tissue>
    </source>
</reference>
<name>A0AAV7T6N4_PLEWA</name>
<comment type="caution">
    <text evidence="2">The sequence shown here is derived from an EMBL/GenBank/DDBJ whole genome shotgun (WGS) entry which is preliminary data.</text>
</comment>
<organism evidence="2 3">
    <name type="scientific">Pleurodeles waltl</name>
    <name type="common">Iberian ribbed newt</name>
    <dbReference type="NCBI Taxonomy" id="8319"/>
    <lineage>
        <taxon>Eukaryota</taxon>
        <taxon>Metazoa</taxon>
        <taxon>Chordata</taxon>
        <taxon>Craniata</taxon>
        <taxon>Vertebrata</taxon>
        <taxon>Euteleostomi</taxon>
        <taxon>Amphibia</taxon>
        <taxon>Batrachia</taxon>
        <taxon>Caudata</taxon>
        <taxon>Salamandroidea</taxon>
        <taxon>Salamandridae</taxon>
        <taxon>Pleurodelinae</taxon>
        <taxon>Pleurodeles</taxon>
    </lineage>
</organism>
<gene>
    <name evidence="2" type="ORF">NDU88_003507</name>
</gene>
<protein>
    <submittedName>
        <fullName evidence="2">Uncharacterized protein</fullName>
    </submittedName>
</protein>
<keyword evidence="3" id="KW-1185">Reference proteome</keyword>
<dbReference type="Proteomes" id="UP001066276">
    <property type="component" value="Chromosome 4_1"/>
</dbReference>
<evidence type="ECO:0000313" key="2">
    <source>
        <dbReference type="EMBL" id="KAJ1171647.1"/>
    </source>
</evidence>
<sequence>MDQYTTPSPLPQRQTHMGGPVEVLGTPAAAEEPLHGECLAAIQSSRVALEVKIETVAVEVNLFRADLRKVFYKVKVVKGTIVDLQTEVGALRKKIAHVTSTVWMLELIKLLFGLTPLNEHGLMDIGIPSFSVYHMQNIEM</sequence>
<dbReference type="AlphaFoldDB" id="A0AAV7T6N4"/>
<feature type="compositionally biased region" description="Polar residues" evidence="1">
    <location>
        <begin position="1"/>
        <end position="15"/>
    </location>
</feature>
<accession>A0AAV7T6N4</accession>
<feature type="region of interest" description="Disordered" evidence="1">
    <location>
        <begin position="1"/>
        <end position="21"/>
    </location>
</feature>